<dbReference type="EMBL" id="PTIX01000015">
    <property type="protein sequence ID" value="PPK65188.1"/>
    <property type="molecule type" value="Genomic_DNA"/>
</dbReference>
<dbReference type="RefSeq" id="WP_104481288.1">
    <property type="nucleotide sequence ID" value="NZ_CP154825.1"/>
</dbReference>
<protein>
    <recommendedName>
        <fullName evidence="4">Secreted protein</fullName>
    </recommendedName>
</protein>
<evidence type="ECO:0000256" key="1">
    <source>
        <dbReference type="SAM" id="SignalP"/>
    </source>
</evidence>
<gene>
    <name evidence="2" type="ORF">CLV40_11535</name>
</gene>
<name>A0A2S6GIX2_9PSEU</name>
<reference evidence="2 3" key="1">
    <citation type="submission" date="2018-02" db="EMBL/GenBank/DDBJ databases">
        <title>Genomic Encyclopedia of Archaeal and Bacterial Type Strains, Phase II (KMG-II): from individual species to whole genera.</title>
        <authorList>
            <person name="Goeker M."/>
        </authorList>
    </citation>
    <scope>NUCLEOTIDE SEQUENCE [LARGE SCALE GENOMIC DNA]</scope>
    <source>
        <strain evidence="2 3">YU 961-1</strain>
    </source>
</reference>
<feature type="chain" id="PRO_5018002122" description="Secreted protein" evidence="1">
    <location>
        <begin position="27"/>
        <end position="154"/>
    </location>
</feature>
<organism evidence="2 3">
    <name type="scientific">Actinokineospora auranticolor</name>
    <dbReference type="NCBI Taxonomy" id="155976"/>
    <lineage>
        <taxon>Bacteria</taxon>
        <taxon>Bacillati</taxon>
        <taxon>Actinomycetota</taxon>
        <taxon>Actinomycetes</taxon>
        <taxon>Pseudonocardiales</taxon>
        <taxon>Pseudonocardiaceae</taxon>
        <taxon>Actinokineospora</taxon>
    </lineage>
</organism>
<sequence>MRMRVPTAVVTVGVLALVGVTATATAAEAKDRPCGQAARAQGVGGNGTPWTLKSMYDDDGPVPGALVVGEEFEIATRGAGQHWTVTFTDNDVVFFTNPDDVSTPTGLREVHMTPAARNTVEHMRAHAVRHDTGEVIDGTVVLPPAPARCGNRGA</sequence>
<keyword evidence="1" id="KW-0732">Signal</keyword>
<keyword evidence="3" id="KW-1185">Reference proteome</keyword>
<dbReference type="Proteomes" id="UP000239203">
    <property type="component" value="Unassembled WGS sequence"/>
</dbReference>
<accession>A0A2S6GIX2</accession>
<dbReference type="AlphaFoldDB" id="A0A2S6GIX2"/>
<dbReference type="OrthoDB" id="3620015at2"/>
<proteinExistence type="predicted"/>
<evidence type="ECO:0000313" key="2">
    <source>
        <dbReference type="EMBL" id="PPK65188.1"/>
    </source>
</evidence>
<feature type="signal peptide" evidence="1">
    <location>
        <begin position="1"/>
        <end position="26"/>
    </location>
</feature>
<evidence type="ECO:0008006" key="4">
    <source>
        <dbReference type="Google" id="ProtNLM"/>
    </source>
</evidence>
<comment type="caution">
    <text evidence="2">The sequence shown here is derived from an EMBL/GenBank/DDBJ whole genome shotgun (WGS) entry which is preliminary data.</text>
</comment>
<evidence type="ECO:0000313" key="3">
    <source>
        <dbReference type="Proteomes" id="UP000239203"/>
    </source>
</evidence>